<evidence type="ECO:0000313" key="4">
    <source>
        <dbReference type="Proteomes" id="UP001602119"/>
    </source>
</evidence>
<comment type="caution">
    <text evidence="3">The sequence shown here is derived from an EMBL/GenBank/DDBJ whole genome shotgun (WGS) entry which is preliminary data.</text>
</comment>
<keyword evidence="1" id="KW-0732">Signal</keyword>
<feature type="domain" description="Solute-binding protein family 5" evidence="2">
    <location>
        <begin position="98"/>
        <end position="476"/>
    </location>
</feature>
<dbReference type="PANTHER" id="PTHR30290:SF65">
    <property type="entry name" value="MONOACYL PHOSPHATIDYLINOSITOL TETRAMANNOSIDE-BINDING PROTEIN LPQW-RELATED"/>
    <property type="match status" value="1"/>
</dbReference>
<dbReference type="InterPro" id="IPR000914">
    <property type="entry name" value="SBP_5_dom"/>
</dbReference>
<dbReference type="Pfam" id="PF00496">
    <property type="entry name" value="SBP_bac_5"/>
    <property type="match status" value="1"/>
</dbReference>
<dbReference type="CDD" id="cd08501">
    <property type="entry name" value="PBP2_Lpqw"/>
    <property type="match status" value="1"/>
</dbReference>
<dbReference type="SUPFAM" id="SSF53850">
    <property type="entry name" value="Periplasmic binding protein-like II"/>
    <property type="match status" value="1"/>
</dbReference>
<feature type="chain" id="PRO_5046283455" evidence="1">
    <location>
        <begin position="26"/>
        <end position="577"/>
    </location>
</feature>
<dbReference type="PANTHER" id="PTHR30290">
    <property type="entry name" value="PERIPLASMIC BINDING COMPONENT OF ABC TRANSPORTER"/>
    <property type="match status" value="1"/>
</dbReference>
<name>A0ABW6V2N6_MICFU</name>
<feature type="signal peptide" evidence="1">
    <location>
        <begin position="1"/>
        <end position="25"/>
    </location>
</feature>
<dbReference type="InterPro" id="IPR030678">
    <property type="entry name" value="Peptide/Ni-bd"/>
</dbReference>
<dbReference type="Gene3D" id="3.10.105.10">
    <property type="entry name" value="Dipeptide-binding Protein, Domain 3"/>
    <property type="match status" value="1"/>
</dbReference>
<evidence type="ECO:0000313" key="3">
    <source>
        <dbReference type="EMBL" id="MFF4772312.1"/>
    </source>
</evidence>
<reference evidence="3 4" key="1">
    <citation type="submission" date="2024-10" db="EMBL/GenBank/DDBJ databases">
        <title>The Natural Products Discovery Center: Release of the First 8490 Sequenced Strains for Exploring Actinobacteria Biosynthetic Diversity.</title>
        <authorList>
            <person name="Kalkreuter E."/>
            <person name="Kautsar S.A."/>
            <person name="Yang D."/>
            <person name="Bader C.D."/>
            <person name="Teijaro C.N."/>
            <person name="Fluegel L."/>
            <person name="Davis C.M."/>
            <person name="Simpson J.R."/>
            <person name="Lauterbach L."/>
            <person name="Steele A.D."/>
            <person name="Gui C."/>
            <person name="Meng S."/>
            <person name="Li G."/>
            <person name="Viehrig K."/>
            <person name="Ye F."/>
            <person name="Su P."/>
            <person name="Kiefer A.F."/>
            <person name="Nichols A."/>
            <person name="Cepeda A.J."/>
            <person name="Yan W."/>
            <person name="Fan B."/>
            <person name="Jiang Y."/>
            <person name="Adhikari A."/>
            <person name="Zheng C.-J."/>
            <person name="Schuster L."/>
            <person name="Cowan T.M."/>
            <person name="Smanski M.J."/>
            <person name="Chevrette M.G."/>
            <person name="De Carvalho L.P.S."/>
            <person name="Shen B."/>
        </authorList>
    </citation>
    <scope>NUCLEOTIDE SEQUENCE [LARGE SCALE GENOMIC DNA]</scope>
    <source>
        <strain evidence="3 4">NPDC001281</strain>
    </source>
</reference>
<dbReference type="Gene3D" id="3.40.190.10">
    <property type="entry name" value="Periplasmic binding protein-like II"/>
    <property type="match status" value="1"/>
</dbReference>
<evidence type="ECO:0000256" key="1">
    <source>
        <dbReference type="SAM" id="SignalP"/>
    </source>
</evidence>
<dbReference type="PROSITE" id="PS51257">
    <property type="entry name" value="PROKAR_LIPOPROTEIN"/>
    <property type="match status" value="1"/>
</dbReference>
<dbReference type="Proteomes" id="UP001602119">
    <property type="component" value="Unassembled WGS sequence"/>
</dbReference>
<sequence>MSYARRTGKFLAVATGAAILLTACGSGEKTPAAEGTAPASNAPAADTQTITHAHEQEIGSYNNNTSEEYSSKDAIVLNRVLPDVWYFGADGSVQRNTDMATYEKVSDSPLTVKYTFNPNASWSDGQPIGCADVLLTYATGSGKFPDFSFIDTEQWPRVEMPDCKVGDKEVTLKYKKSFVDWEAMTMVTQPAHIVAEQGGLTVEQLVDAIKSGDKAKLKKAAQFYNKGWLFNGKLPDKKLMPSSGQFLIDSYSPGQSITLARNENYWGEKAKAAKVVIRFIPQDEQVQALQNGETNIIEPQSNPDVLAQLNGLSGVTVKTGDQFLFDHLDFNFNKGPFKDDINLRKAFALCVPRQQIVDNLIKPQNPQAAPMDVRNIAPFQPGYAEAVSFSGGDKWNTVDIEGAKKLLGGKKVKVRIGYNQPNPRRTQVVELIKASCDQAGFDIEDTGSEKFFDESGDLATGNFDVALFGWSGSALNSGWTSTYSTVKKCTPEGKGNNKGCYSNKEVDKLTDEMLGETDPAKTQEIIKQIEKILWDDLATIPLYSQPALAAWSENLANVQPNPSQASITWNMHQWAMQ</sequence>
<gene>
    <name evidence="3" type="ORF">ACFY05_05580</name>
</gene>
<dbReference type="PIRSF" id="PIRSF002741">
    <property type="entry name" value="MppA"/>
    <property type="match status" value="1"/>
</dbReference>
<dbReference type="InterPro" id="IPR039424">
    <property type="entry name" value="SBP_5"/>
</dbReference>
<dbReference type="EMBL" id="JBIAXI010000003">
    <property type="protein sequence ID" value="MFF4772312.1"/>
    <property type="molecule type" value="Genomic_DNA"/>
</dbReference>
<organism evidence="3 4">
    <name type="scientific">Microtetraspora fusca</name>
    <dbReference type="NCBI Taxonomy" id="1997"/>
    <lineage>
        <taxon>Bacteria</taxon>
        <taxon>Bacillati</taxon>
        <taxon>Actinomycetota</taxon>
        <taxon>Actinomycetes</taxon>
        <taxon>Streptosporangiales</taxon>
        <taxon>Streptosporangiaceae</taxon>
        <taxon>Microtetraspora</taxon>
    </lineage>
</organism>
<keyword evidence="4" id="KW-1185">Reference proteome</keyword>
<proteinExistence type="predicted"/>
<dbReference type="RefSeq" id="WP_066935890.1">
    <property type="nucleotide sequence ID" value="NZ_BBYK01000040.1"/>
</dbReference>
<evidence type="ECO:0000259" key="2">
    <source>
        <dbReference type="Pfam" id="PF00496"/>
    </source>
</evidence>
<accession>A0ABW6V2N6</accession>
<protein>
    <submittedName>
        <fullName evidence="3">ABC transporter family substrate-binding protein</fullName>
    </submittedName>
</protein>